<reference evidence="2" key="2">
    <citation type="submission" date="2002-02" db="EMBL/GenBank/DDBJ databases">
        <title>Oryza sativa nipponbare(GA3) genomic DNA, chromosome 8, PAC clone:P0494D11.</title>
        <authorList>
            <person name="Sasaki T."/>
            <person name="Matsumoto T."/>
            <person name="Yamamoto K."/>
        </authorList>
    </citation>
    <scope>NUCLEOTIDE SEQUENCE</scope>
</reference>
<organism evidence="1 3">
    <name type="scientific">Oryza sativa subsp. japonica</name>
    <name type="common">Rice</name>
    <dbReference type="NCBI Taxonomy" id="39947"/>
    <lineage>
        <taxon>Eukaryota</taxon>
        <taxon>Viridiplantae</taxon>
        <taxon>Streptophyta</taxon>
        <taxon>Embryophyta</taxon>
        <taxon>Tracheophyta</taxon>
        <taxon>Spermatophyta</taxon>
        <taxon>Magnoliopsida</taxon>
        <taxon>Liliopsida</taxon>
        <taxon>Poales</taxon>
        <taxon>Poaceae</taxon>
        <taxon>BOP clade</taxon>
        <taxon>Oryzoideae</taxon>
        <taxon>Oryzeae</taxon>
        <taxon>Oryzinae</taxon>
        <taxon>Oryza</taxon>
        <taxon>Oryza sativa</taxon>
    </lineage>
</organism>
<dbReference type="EMBL" id="AP004183">
    <property type="protein sequence ID" value="BAD03118.1"/>
    <property type="molecule type" value="Genomic_DNA"/>
</dbReference>
<proteinExistence type="predicted"/>
<sequence>MAWQGRARQSDTQRSYSRWYFTSTGCYTTHASNNKCHGKIISLQLKQLVSIVHSHTNQNRGFIVRSAAQQRCVSTSHTEEELFAGLFSPPLPSCLATQFLVAARQLEGEEGGSAGS</sequence>
<evidence type="ECO:0000313" key="3">
    <source>
        <dbReference type="Proteomes" id="UP000000763"/>
    </source>
</evidence>
<dbReference type="EMBL" id="AP004751">
    <property type="protein sequence ID" value="BAD03435.1"/>
    <property type="molecule type" value="Genomic_DNA"/>
</dbReference>
<name>Q7F0Z9_ORYSJ</name>
<evidence type="ECO:0000313" key="2">
    <source>
        <dbReference type="EMBL" id="BAD03435.1"/>
    </source>
</evidence>
<gene>
    <name evidence="1" type="primary">OJ1221_H04.103</name>
    <name evidence="2" type="ORF">P0494D11.25</name>
</gene>
<accession>Q7F0Z9</accession>
<reference evidence="3" key="3">
    <citation type="journal article" date="2005" name="Nature">
        <title>The map-based sequence of the rice genome.</title>
        <authorList>
            <consortium name="International rice genome sequencing project (IRGSP)"/>
            <person name="Matsumoto T."/>
            <person name="Wu J."/>
            <person name="Kanamori H."/>
            <person name="Katayose Y."/>
            <person name="Fujisawa M."/>
            <person name="Namiki N."/>
            <person name="Mizuno H."/>
            <person name="Yamamoto K."/>
            <person name="Antonio B.A."/>
            <person name="Baba T."/>
            <person name="Sakata K."/>
            <person name="Nagamura Y."/>
            <person name="Aoki H."/>
            <person name="Arikawa K."/>
            <person name="Arita K."/>
            <person name="Bito T."/>
            <person name="Chiden Y."/>
            <person name="Fujitsuka N."/>
            <person name="Fukunaka R."/>
            <person name="Hamada M."/>
            <person name="Harada C."/>
            <person name="Hayashi A."/>
            <person name="Hijishita S."/>
            <person name="Honda M."/>
            <person name="Hosokawa S."/>
            <person name="Ichikawa Y."/>
            <person name="Idonuma A."/>
            <person name="Iijima M."/>
            <person name="Ikeda M."/>
            <person name="Ikeno M."/>
            <person name="Ito K."/>
            <person name="Ito S."/>
            <person name="Ito T."/>
            <person name="Ito Y."/>
            <person name="Ito Y."/>
            <person name="Iwabuchi A."/>
            <person name="Kamiya K."/>
            <person name="Karasawa W."/>
            <person name="Kurita K."/>
            <person name="Katagiri S."/>
            <person name="Kikuta A."/>
            <person name="Kobayashi H."/>
            <person name="Kobayashi N."/>
            <person name="Machita K."/>
            <person name="Maehara T."/>
            <person name="Masukawa M."/>
            <person name="Mizubayashi T."/>
            <person name="Mukai Y."/>
            <person name="Nagasaki H."/>
            <person name="Nagata Y."/>
            <person name="Naito S."/>
            <person name="Nakashima M."/>
            <person name="Nakama Y."/>
            <person name="Nakamichi Y."/>
            <person name="Nakamura M."/>
            <person name="Meguro A."/>
            <person name="Negishi M."/>
            <person name="Ohta I."/>
            <person name="Ohta T."/>
            <person name="Okamoto M."/>
            <person name="Ono N."/>
            <person name="Saji S."/>
            <person name="Sakaguchi M."/>
            <person name="Sakai K."/>
            <person name="Shibata M."/>
            <person name="Shimokawa T."/>
            <person name="Song J."/>
            <person name="Takazaki Y."/>
            <person name="Terasawa K."/>
            <person name="Tsugane M."/>
            <person name="Tsuji K."/>
            <person name="Ueda S."/>
            <person name="Waki K."/>
            <person name="Yamagata H."/>
            <person name="Yamamoto M."/>
            <person name="Yamamoto S."/>
            <person name="Yamane H."/>
            <person name="Yoshiki S."/>
            <person name="Yoshihara R."/>
            <person name="Yukawa K."/>
            <person name="Zhong H."/>
            <person name="Yano M."/>
            <person name="Yuan Q."/>
            <person name="Ouyang S."/>
            <person name="Liu J."/>
            <person name="Jones K.M."/>
            <person name="Gansberger K."/>
            <person name="Moffat K."/>
            <person name="Hill J."/>
            <person name="Bera J."/>
            <person name="Fadrosh D."/>
            <person name="Jin S."/>
            <person name="Johri S."/>
            <person name="Kim M."/>
            <person name="Overton L."/>
            <person name="Reardon M."/>
            <person name="Tsitrin T."/>
            <person name="Vuong H."/>
            <person name="Weaver B."/>
            <person name="Ciecko A."/>
            <person name="Tallon L."/>
            <person name="Jackson J."/>
            <person name="Pai G."/>
            <person name="Aken S.V."/>
            <person name="Utterback T."/>
            <person name="Reidmuller S."/>
            <person name="Feldblyum T."/>
            <person name="Hsiao J."/>
            <person name="Zismann V."/>
            <person name="Iobst S."/>
            <person name="de Vazeille A.R."/>
            <person name="Buell C.R."/>
            <person name="Ying K."/>
            <person name="Li Y."/>
            <person name="Lu T."/>
            <person name="Huang Y."/>
            <person name="Zhao Q."/>
            <person name="Feng Q."/>
            <person name="Zhang L."/>
            <person name="Zhu J."/>
            <person name="Weng Q."/>
            <person name="Mu J."/>
            <person name="Lu Y."/>
            <person name="Fan D."/>
            <person name="Liu Y."/>
            <person name="Guan J."/>
            <person name="Zhang Y."/>
            <person name="Yu S."/>
            <person name="Liu X."/>
            <person name="Zhang Y."/>
            <person name="Hong G."/>
            <person name="Han B."/>
            <person name="Choisne N."/>
            <person name="Demange N."/>
            <person name="Orjeda G."/>
            <person name="Samain S."/>
            <person name="Cattolico L."/>
            <person name="Pelletier E."/>
            <person name="Couloux A."/>
            <person name="Segurens B."/>
            <person name="Wincker P."/>
            <person name="D'Hont A."/>
            <person name="Scarpelli C."/>
            <person name="Weissenbach J."/>
            <person name="Salanoubat M."/>
            <person name="Quetier F."/>
            <person name="Yu Y."/>
            <person name="Kim H.R."/>
            <person name="Rambo T."/>
            <person name="Currie J."/>
            <person name="Collura K."/>
            <person name="Luo M."/>
            <person name="Yang T."/>
            <person name="Ammiraju J.S.S."/>
            <person name="Engler F."/>
            <person name="Soderlund C."/>
            <person name="Wing R.A."/>
            <person name="Palmer L.E."/>
            <person name="de la Bastide M."/>
            <person name="Spiegel L."/>
            <person name="Nascimento L."/>
            <person name="Zutavern T."/>
            <person name="O'Shaughnessy A."/>
            <person name="Dike S."/>
            <person name="Dedhia N."/>
            <person name="Preston R."/>
            <person name="Balija V."/>
            <person name="McCombie W.R."/>
            <person name="Chow T."/>
            <person name="Chen H."/>
            <person name="Chung M."/>
            <person name="Chen C."/>
            <person name="Shaw J."/>
            <person name="Wu H."/>
            <person name="Hsiao K."/>
            <person name="Chao Y."/>
            <person name="Chu M."/>
            <person name="Cheng C."/>
            <person name="Hour A."/>
            <person name="Lee P."/>
            <person name="Lin S."/>
            <person name="Lin Y."/>
            <person name="Liou J."/>
            <person name="Liu S."/>
            <person name="Hsing Y."/>
            <person name="Raghuvanshi S."/>
            <person name="Mohanty A."/>
            <person name="Bharti A.K."/>
            <person name="Gaur A."/>
            <person name="Gupta V."/>
            <person name="Kumar D."/>
            <person name="Ravi V."/>
            <person name="Vij S."/>
            <person name="Kapur A."/>
            <person name="Khurana P."/>
            <person name="Khurana P."/>
            <person name="Khurana J.P."/>
            <person name="Tyagi A.K."/>
            <person name="Gaikwad K."/>
            <person name="Singh A."/>
            <person name="Dalal V."/>
            <person name="Srivastava S."/>
            <person name="Dixit A."/>
            <person name="Pal A.K."/>
            <person name="Ghazi I.A."/>
            <person name="Yadav M."/>
            <person name="Pandit A."/>
            <person name="Bhargava A."/>
            <person name="Sureshbabu K."/>
            <person name="Batra K."/>
            <person name="Sharma T.R."/>
            <person name="Mohapatra T."/>
            <person name="Singh N.K."/>
            <person name="Messing J."/>
            <person name="Nelson A.B."/>
            <person name="Fuks G."/>
            <person name="Kavchok S."/>
            <person name="Keizer G."/>
            <person name="Linton E."/>
            <person name="Llaca V."/>
            <person name="Song R."/>
            <person name="Tanyolac B."/>
            <person name="Young S."/>
            <person name="Ho-Il K."/>
            <person name="Hahn J.H."/>
            <person name="Sangsakoo G."/>
            <person name="Vanavichit A."/>
            <person name="de Mattos Luiz.A.T."/>
            <person name="Zimmer P.D."/>
            <person name="Malone G."/>
            <person name="Dellagostin O."/>
            <person name="de Oliveira A.C."/>
            <person name="Bevan M."/>
            <person name="Bancroft I."/>
            <person name="Minx P."/>
            <person name="Cordum H."/>
            <person name="Wilson R."/>
            <person name="Cheng Z."/>
            <person name="Jin W."/>
            <person name="Jiang J."/>
            <person name="Leong S.A."/>
            <person name="Iwama H."/>
            <person name="Gojobori T."/>
            <person name="Itoh T."/>
            <person name="Niimura Y."/>
            <person name="Fujii Y."/>
            <person name="Habara T."/>
            <person name="Sakai H."/>
            <person name="Sato Y."/>
            <person name="Wilson G."/>
            <person name="Kumar K."/>
            <person name="McCouch S."/>
            <person name="Juretic N."/>
            <person name="Hoen D."/>
            <person name="Wright S."/>
            <person name="Bruskiewich R."/>
            <person name="Bureau T."/>
            <person name="Miyao A."/>
            <person name="Hirochika H."/>
            <person name="Nishikawa T."/>
            <person name="Kadowaki K."/>
            <person name="Sugiura M."/>
            <person name="Burr B."/>
            <person name="Sasaki T."/>
        </authorList>
    </citation>
    <scope>NUCLEOTIDE SEQUENCE [LARGE SCALE GENOMIC DNA]</scope>
    <source>
        <strain evidence="3">cv. Nipponbare</strain>
    </source>
</reference>
<reference evidence="3" key="4">
    <citation type="journal article" date="2008" name="Nucleic Acids Res.">
        <title>The rice annotation project database (RAP-DB): 2008 update.</title>
        <authorList>
            <consortium name="The rice annotation project (RAP)"/>
        </authorList>
    </citation>
    <scope>GENOME REANNOTATION</scope>
    <source>
        <strain evidence="3">cv. Nipponbare</strain>
    </source>
</reference>
<reference evidence="1" key="1">
    <citation type="submission" date="2001-09" db="EMBL/GenBank/DDBJ databases">
        <title>Oryza sativa nipponbare(GA3) genomic DNA, chromosome 8, BAC clone:OJ1221_H04.</title>
        <authorList>
            <person name="Sasaki T."/>
            <person name="Matsumoto T."/>
            <person name="Yamamoto K."/>
        </authorList>
    </citation>
    <scope>NUCLEOTIDE SEQUENCE</scope>
</reference>
<protein>
    <submittedName>
        <fullName evidence="1">Uncharacterized protein</fullName>
    </submittedName>
</protein>
<dbReference type="AlphaFoldDB" id="Q7F0Z9"/>
<evidence type="ECO:0000313" key="1">
    <source>
        <dbReference type="EMBL" id="BAD03118.1"/>
    </source>
</evidence>
<dbReference type="Proteomes" id="UP000000763">
    <property type="component" value="Chromosome 8"/>
</dbReference>